<gene>
    <name evidence="1" type="ORF">Amon02_000731300</name>
</gene>
<protein>
    <submittedName>
        <fullName evidence="1">Unnamed protein product</fullName>
    </submittedName>
</protein>
<sequence length="494" mass="53364">MEARPMSQLKDPHSFAPPPRHVAITGTPVSYSNEAAQAQQQLQQQQPVLPQYQPAQSIPQYGYQQQTAPPSIPQKQLPQALSPAPAANQYATQQQYPVQQIQPAQQFQQQQQQQQQPSAQGGITITGDQLRQMGSLAGSFMNSQQSQQQQSVHSQYGTQQQQQPQANGGITITRDQVKQAGALAGSFMSSQQQQSQPNQVQQPYKSQPAQPAYQTPQSQSSQPTPSNLVTLSDPYHPTQSSATAAPTPPPIAPRDYGSYTASQPDVSAPVQQIVPSSTTTELYTTVEHPTHPPVESRASPSIPARTLPTPPVRNIPAPPARASPVAATTTSTLASATAKPNQEKTNPNSALAIPQERDLSVFEKNKPDFYKEVIEEPKFKTNLMDFDLNKFGAPPPKPHLYGKEKQKQERDRQAKIRLQNIKQESLYKAKQVHTGTTPTGSQSGSSKSSRLGSPQPTGGQALSMSSIDASTRPPPAIPSRESSVGATASTTSES</sequence>
<keyword evidence="2" id="KW-1185">Reference proteome</keyword>
<evidence type="ECO:0000313" key="2">
    <source>
        <dbReference type="Proteomes" id="UP001165064"/>
    </source>
</evidence>
<organism evidence="1 2">
    <name type="scientific">Ambrosiozyma monospora</name>
    <name type="common">Yeast</name>
    <name type="synonym">Endomycopsis monosporus</name>
    <dbReference type="NCBI Taxonomy" id="43982"/>
    <lineage>
        <taxon>Eukaryota</taxon>
        <taxon>Fungi</taxon>
        <taxon>Dikarya</taxon>
        <taxon>Ascomycota</taxon>
        <taxon>Saccharomycotina</taxon>
        <taxon>Pichiomycetes</taxon>
        <taxon>Pichiales</taxon>
        <taxon>Pichiaceae</taxon>
        <taxon>Ambrosiozyma</taxon>
    </lineage>
</organism>
<accession>A0ACB5TB91</accession>
<proteinExistence type="predicted"/>
<dbReference type="EMBL" id="BSXS01006054">
    <property type="protein sequence ID" value="GME85037.1"/>
    <property type="molecule type" value="Genomic_DNA"/>
</dbReference>
<reference evidence="1" key="1">
    <citation type="submission" date="2023-04" db="EMBL/GenBank/DDBJ databases">
        <title>Ambrosiozyma monospora NBRC 10751.</title>
        <authorList>
            <person name="Ichikawa N."/>
            <person name="Sato H."/>
            <person name="Tonouchi N."/>
        </authorList>
    </citation>
    <scope>NUCLEOTIDE SEQUENCE</scope>
    <source>
        <strain evidence="1">NBRC 10751</strain>
    </source>
</reference>
<dbReference type="Proteomes" id="UP001165064">
    <property type="component" value="Unassembled WGS sequence"/>
</dbReference>
<comment type="caution">
    <text evidence="1">The sequence shown here is derived from an EMBL/GenBank/DDBJ whole genome shotgun (WGS) entry which is preliminary data.</text>
</comment>
<evidence type="ECO:0000313" key="1">
    <source>
        <dbReference type="EMBL" id="GME85037.1"/>
    </source>
</evidence>
<name>A0ACB5TB91_AMBMO</name>